<evidence type="ECO:0000259" key="1">
    <source>
        <dbReference type="Pfam" id="PF02602"/>
    </source>
</evidence>
<accession>T1AIE6</accession>
<sequence>MSAAIDASVVVTRAESRGRGLCGELEQFGLAVLHWPVIGVEGADPAEWEAQRYAVGTFDWIVFTSTHAVEAVTDALPTPPAGVRIAAVGPSTADTLRERGWPVDLLGHGPGAEGLVHVAWGSRRAEPARV</sequence>
<dbReference type="Pfam" id="PF02602">
    <property type="entry name" value="HEM4"/>
    <property type="match status" value="1"/>
</dbReference>
<dbReference type="GO" id="GO:0004852">
    <property type="term" value="F:uroporphyrinogen-III synthase activity"/>
    <property type="evidence" value="ECO:0007669"/>
    <property type="project" value="InterPro"/>
</dbReference>
<reference evidence="2" key="2">
    <citation type="journal article" date="2014" name="ISME J.">
        <title>Microbial stratification in low pH oxic and suboxic macroscopic growths along an acid mine drainage.</title>
        <authorList>
            <person name="Mendez-Garcia C."/>
            <person name="Mesa V."/>
            <person name="Sprenger R.R."/>
            <person name="Richter M."/>
            <person name="Diez M.S."/>
            <person name="Solano J."/>
            <person name="Bargiela R."/>
            <person name="Golyshina O.V."/>
            <person name="Manteca A."/>
            <person name="Ramos J.L."/>
            <person name="Gallego J.R."/>
            <person name="Llorente I."/>
            <person name="Martins Dos Santos V.A."/>
            <person name="Jensen O.N."/>
            <person name="Pelaez A.I."/>
            <person name="Sanchez J."/>
            <person name="Ferrer M."/>
        </authorList>
    </citation>
    <scope>NUCLEOTIDE SEQUENCE</scope>
</reference>
<comment type="caution">
    <text evidence="2">The sequence shown here is derived from an EMBL/GenBank/DDBJ whole genome shotgun (WGS) entry which is preliminary data.</text>
</comment>
<dbReference type="InterPro" id="IPR036108">
    <property type="entry name" value="4pyrrol_syn_uPrphyn_synt_sf"/>
</dbReference>
<dbReference type="GO" id="GO:0033014">
    <property type="term" value="P:tetrapyrrole biosynthetic process"/>
    <property type="evidence" value="ECO:0007669"/>
    <property type="project" value="InterPro"/>
</dbReference>
<gene>
    <name evidence="2" type="ORF">B1A_11618</name>
</gene>
<dbReference type="CDD" id="cd06578">
    <property type="entry name" value="HemD"/>
    <property type="match status" value="1"/>
</dbReference>
<reference evidence="2" key="1">
    <citation type="submission" date="2013-08" db="EMBL/GenBank/DDBJ databases">
        <authorList>
            <person name="Mendez C."/>
            <person name="Richter M."/>
            <person name="Ferrer M."/>
            <person name="Sanchez J."/>
        </authorList>
    </citation>
    <scope>NUCLEOTIDE SEQUENCE</scope>
</reference>
<dbReference type="InterPro" id="IPR003754">
    <property type="entry name" value="4pyrrol_synth_uPrphyn_synth"/>
</dbReference>
<organism evidence="2">
    <name type="scientific">mine drainage metagenome</name>
    <dbReference type="NCBI Taxonomy" id="410659"/>
    <lineage>
        <taxon>unclassified sequences</taxon>
        <taxon>metagenomes</taxon>
        <taxon>ecological metagenomes</taxon>
    </lineage>
</organism>
<dbReference type="AlphaFoldDB" id="T1AIE6"/>
<feature type="non-terminal residue" evidence="2">
    <location>
        <position position="130"/>
    </location>
</feature>
<name>T1AIE6_9ZZZZ</name>
<dbReference type="Gene3D" id="3.40.50.10090">
    <property type="match status" value="1"/>
</dbReference>
<evidence type="ECO:0000313" key="2">
    <source>
        <dbReference type="EMBL" id="EQD56283.1"/>
    </source>
</evidence>
<feature type="domain" description="Tetrapyrrole biosynthesis uroporphyrinogen III synthase" evidence="1">
    <location>
        <begin position="24"/>
        <end position="122"/>
    </location>
</feature>
<protein>
    <submittedName>
        <fullName evidence="2">Uroporphyrinogen III synthase HEM4</fullName>
    </submittedName>
</protein>
<dbReference type="SUPFAM" id="SSF69618">
    <property type="entry name" value="HemD-like"/>
    <property type="match status" value="1"/>
</dbReference>
<dbReference type="EMBL" id="AUZX01008337">
    <property type="protein sequence ID" value="EQD56283.1"/>
    <property type="molecule type" value="Genomic_DNA"/>
</dbReference>
<proteinExistence type="predicted"/>